<evidence type="ECO:0000256" key="1">
    <source>
        <dbReference type="SAM" id="MobiDB-lite"/>
    </source>
</evidence>
<reference evidence="2 3" key="1">
    <citation type="submission" date="2019-02" db="EMBL/GenBank/DDBJ databases">
        <title>Deep-cultivation of Planctomycetes and their phenomic and genomic characterization uncovers novel biology.</title>
        <authorList>
            <person name="Wiegand S."/>
            <person name="Jogler M."/>
            <person name="Boedeker C."/>
            <person name="Pinto D."/>
            <person name="Vollmers J."/>
            <person name="Rivas-Marin E."/>
            <person name="Kohn T."/>
            <person name="Peeters S.H."/>
            <person name="Heuer A."/>
            <person name="Rast P."/>
            <person name="Oberbeckmann S."/>
            <person name="Bunk B."/>
            <person name="Jeske O."/>
            <person name="Meyerdierks A."/>
            <person name="Storesund J.E."/>
            <person name="Kallscheuer N."/>
            <person name="Luecker S."/>
            <person name="Lage O.M."/>
            <person name="Pohl T."/>
            <person name="Merkel B.J."/>
            <person name="Hornburger P."/>
            <person name="Mueller R.-W."/>
            <person name="Bruemmer F."/>
            <person name="Labrenz M."/>
            <person name="Spormann A.M."/>
            <person name="Op den Camp H."/>
            <person name="Overmann J."/>
            <person name="Amann R."/>
            <person name="Jetten M.S.M."/>
            <person name="Mascher T."/>
            <person name="Medema M.H."/>
            <person name="Devos D.P."/>
            <person name="Kaster A.-K."/>
            <person name="Ovreas L."/>
            <person name="Rohde M."/>
            <person name="Galperin M.Y."/>
            <person name="Jogler C."/>
        </authorList>
    </citation>
    <scope>NUCLEOTIDE SEQUENCE [LARGE SCALE GENOMIC DNA]</scope>
    <source>
        <strain evidence="2 3">K22_7</strain>
    </source>
</reference>
<proteinExistence type="predicted"/>
<protein>
    <submittedName>
        <fullName evidence="2">Uncharacterized protein</fullName>
    </submittedName>
</protein>
<evidence type="ECO:0000313" key="3">
    <source>
        <dbReference type="Proteomes" id="UP000318538"/>
    </source>
</evidence>
<keyword evidence="3" id="KW-1185">Reference proteome</keyword>
<gene>
    <name evidence="2" type="ORF">K227x_14230</name>
</gene>
<evidence type="ECO:0000313" key="2">
    <source>
        <dbReference type="EMBL" id="QDT03044.1"/>
    </source>
</evidence>
<dbReference type="KEGG" id="rlc:K227x_14230"/>
<dbReference type="Proteomes" id="UP000318538">
    <property type="component" value="Chromosome"/>
</dbReference>
<accession>A0A517N7C8</accession>
<organism evidence="2 3">
    <name type="scientific">Rubripirellula lacrimiformis</name>
    <dbReference type="NCBI Taxonomy" id="1930273"/>
    <lineage>
        <taxon>Bacteria</taxon>
        <taxon>Pseudomonadati</taxon>
        <taxon>Planctomycetota</taxon>
        <taxon>Planctomycetia</taxon>
        <taxon>Pirellulales</taxon>
        <taxon>Pirellulaceae</taxon>
        <taxon>Rubripirellula</taxon>
    </lineage>
</organism>
<feature type="region of interest" description="Disordered" evidence="1">
    <location>
        <begin position="1"/>
        <end position="25"/>
    </location>
</feature>
<name>A0A517N7C8_9BACT</name>
<sequence>MTIATPIIAASGNKDTSNAGAKTAYATSPPKYNVSHAIENVNRFGRVQNSLKFSREGSSEVMVLPAVPGGWLNPVKYGVVIC</sequence>
<dbReference type="EMBL" id="CP036525">
    <property type="protein sequence ID" value="QDT03044.1"/>
    <property type="molecule type" value="Genomic_DNA"/>
</dbReference>
<dbReference type="AlphaFoldDB" id="A0A517N7C8"/>